<comment type="caution">
    <text evidence="1">The sequence shown here is derived from an EMBL/GenBank/DDBJ whole genome shotgun (WGS) entry which is preliminary data.</text>
</comment>
<reference evidence="1" key="1">
    <citation type="submission" date="2021-01" db="EMBL/GenBank/DDBJ databases">
        <title>Modified the classification status of verrucomicrobia.</title>
        <authorList>
            <person name="Feng X."/>
        </authorList>
    </citation>
    <scope>NUCLEOTIDE SEQUENCE</scope>
    <source>
        <strain evidence="1">_KCTC 22039</strain>
    </source>
</reference>
<keyword evidence="2" id="KW-1185">Reference proteome</keyword>
<dbReference type="RefSeq" id="WP_200311962.1">
    <property type="nucleotide sequence ID" value="NZ_JAENIM010000042.1"/>
</dbReference>
<dbReference type="Proteomes" id="UP000624703">
    <property type="component" value="Unassembled WGS sequence"/>
</dbReference>
<evidence type="ECO:0000313" key="1">
    <source>
        <dbReference type="EMBL" id="MBK1791946.1"/>
    </source>
</evidence>
<dbReference type="EMBL" id="JAENIM010000042">
    <property type="protein sequence ID" value="MBK1791946.1"/>
    <property type="molecule type" value="Genomic_DNA"/>
</dbReference>
<proteinExistence type="predicted"/>
<protein>
    <submittedName>
        <fullName evidence="1">Uncharacterized protein</fullName>
    </submittedName>
</protein>
<evidence type="ECO:0000313" key="2">
    <source>
        <dbReference type="Proteomes" id="UP000624703"/>
    </source>
</evidence>
<name>A0A8J7MEP6_9BACT</name>
<gene>
    <name evidence="1" type="ORF">JIN82_12365</name>
</gene>
<accession>A0A8J7MEP6</accession>
<sequence length="69" mass="7740">MKFIEADLKAGFGTTDSELIMTTVRTFFRPGAEFIEMENAVTAKFKKDAALLVQAQVMDKSVHAEKQEK</sequence>
<organism evidence="1 2">
    <name type="scientific">Persicirhabdus sediminis</name>
    <dbReference type="NCBI Taxonomy" id="454144"/>
    <lineage>
        <taxon>Bacteria</taxon>
        <taxon>Pseudomonadati</taxon>
        <taxon>Verrucomicrobiota</taxon>
        <taxon>Verrucomicrobiia</taxon>
        <taxon>Verrucomicrobiales</taxon>
        <taxon>Verrucomicrobiaceae</taxon>
        <taxon>Persicirhabdus</taxon>
    </lineage>
</organism>
<dbReference type="AlphaFoldDB" id="A0A8J7MEP6"/>